<keyword evidence="1" id="KW-0812">Transmembrane</keyword>
<feature type="transmembrane region" description="Helical" evidence="1">
    <location>
        <begin position="100"/>
        <end position="118"/>
    </location>
</feature>
<feature type="transmembrane region" description="Helical" evidence="1">
    <location>
        <begin position="75"/>
        <end position="94"/>
    </location>
</feature>
<gene>
    <name evidence="2" type="ORF">SMD31_19835</name>
</gene>
<keyword evidence="1" id="KW-0472">Membrane</keyword>
<accession>A0ABU5E4C4</accession>
<keyword evidence="1" id="KW-1133">Transmembrane helix</keyword>
<proteinExistence type="predicted"/>
<dbReference type="InterPro" id="IPR008523">
    <property type="entry name" value="DUF805"/>
</dbReference>
<keyword evidence="3" id="KW-1185">Reference proteome</keyword>
<dbReference type="EMBL" id="JAXCLX010000004">
    <property type="protein sequence ID" value="MDY0874202.1"/>
    <property type="molecule type" value="Genomic_DNA"/>
</dbReference>
<evidence type="ECO:0000313" key="3">
    <source>
        <dbReference type="Proteomes" id="UP001271769"/>
    </source>
</evidence>
<dbReference type="Proteomes" id="UP001271769">
    <property type="component" value="Unassembled WGS sequence"/>
</dbReference>
<dbReference type="PANTHER" id="PTHR34980">
    <property type="entry name" value="INNER MEMBRANE PROTEIN-RELATED-RELATED"/>
    <property type="match status" value="1"/>
</dbReference>
<sequence>MDLRSIYLVDQGRIARLPYFGFSLALTVPYMIVAYLLASLLGVFGGVLVLALYAIIAYPYYCLMAKRLQDFGQPGKYAVVVIGVGVAAALLQFVEALQGVSMAISAVQTIVGLVILFVPGNPADNAYGAPPSKLATA</sequence>
<feature type="transmembrane region" description="Helical" evidence="1">
    <location>
        <begin position="44"/>
        <end position="63"/>
    </location>
</feature>
<feature type="transmembrane region" description="Helical" evidence="1">
    <location>
        <begin position="20"/>
        <end position="38"/>
    </location>
</feature>
<dbReference type="Pfam" id="PF05656">
    <property type="entry name" value="DUF805"/>
    <property type="match status" value="1"/>
</dbReference>
<name>A0ABU5E4C4_9PROT</name>
<evidence type="ECO:0000256" key="1">
    <source>
        <dbReference type="SAM" id="Phobius"/>
    </source>
</evidence>
<comment type="caution">
    <text evidence="2">The sequence shown here is derived from an EMBL/GenBank/DDBJ whole genome shotgun (WGS) entry which is preliminary data.</text>
</comment>
<reference evidence="2 3" key="1">
    <citation type="journal article" date="2013" name="Antonie Van Leeuwenhoek">
        <title>Dongia rigui sp. nov., isolated from freshwater of a large wetland in Korea.</title>
        <authorList>
            <person name="Baik K.S."/>
            <person name="Hwang Y.M."/>
            <person name="Choi J.S."/>
            <person name="Kwon J."/>
            <person name="Seong C.N."/>
        </authorList>
    </citation>
    <scope>NUCLEOTIDE SEQUENCE [LARGE SCALE GENOMIC DNA]</scope>
    <source>
        <strain evidence="2 3">04SU4-P</strain>
    </source>
</reference>
<evidence type="ECO:0000313" key="2">
    <source>
        <dbReference type="EMBL" id="MDY0874202.1"/>
    </source>
</evidence>
<organism evidence="2 3">
    <name type="scientific">Dongia rigui</name>
    <dbReference type="NCBI Taxonomy" id="940149"/>
    <lineage>
        <taxon>Bacteria</taxon>
        <taxon>Pseudomonadati</taxon>
        <taxon>Pseudomonadota</taxon>
        <taxon>Alphaproteobacteria</taxon>
        <taxon>Rhodospirillales</taxon>
        <taxon>Dongiaceae</taxon>
        <taxon>Dongia</taxon>
    </lineage>
</organism>
<dbReference type="PANTHER" id="PTHR34980:SF3">
    <property type="entry name" value="BLR8105 PROTEIN"/>
    <property type="match status" value="1"/>
</dbReference>
<protein>
    <submittedName>
        <fullName evidence="2">DUF805 domain-containing protein</fullName>
    </submittedName>
</protein>
<dbReference type="RefSeq" id="WP_320502674.1">
    <property type="nucleotide sequence ID" value="NZ_JAXCLX010000004.1"/>
</dbReference>